<name>A0A2G1WNM6_9EURY</name>
<comment type="caution">
    <text evidence="2">The sequence shown here is derived from an EMBL/GenBank/DDBJ whole genome shotgun (WGS) entry which is preliminary data.</text>
</comment>
<dbReference type="InterPro" id="IPR026452">
    <property type="entry name" value="Surf_glycop_sig_pep"/>
</dbReference>
<dbReference type="EMBL" id="NHOA01000004">
    <property type="protein sequence ID" value="PHQ40525.1"/>
    <property type="molecule type" value="Genomic_DNA"/>
</dbReference>
<dbReference type="Proteomes" id="UP000222824">
    <property type="component" value="Unassembled WGS sequence"/>
</dbReference>
<evidence type="ECO:0000256" key="1">
    <source>
        <dbReference type="SAM" id="MobiDB-lite"/>
    </source>
</evidence>
<feature type="region of interest" description="Disordered" evidence="1">
    <location>
        <begin position="105"/>
        <end position="128"/>
    </location>
</feature>
<evidence type="ECO:0000313" key="2">
    <source>
        <dbReference type="EMBL" id="PHQ40525.1"/>
    </source>
</evidence>
<reference evidence="2 3" key="1">
    <citation type="journal article" date="2014" name="Front. Microbiol.">
        <title>Population and genomic analysis of the genus Halorubrum.</title>
        <authorList>
            <person name="Fullmer M.S."/>
            <person name="Soucy S.M."/>
            <person name="Swithers K.S."/>
            <person name="Makkay A.M."/>
            <person name="Wheeler R."/>
            <person name="Ventosa A."/>
            <person name="Gogarten J.P."/>
            <person name="Papke R.T."/>
        </authorList>
    </citation>
    <scope>NUCLEOTIDE SEQUENCE [LARGE SCALE GENOMIC DNA]</scope>
    <source>
        <strain evidence="2 3">C49</strain>
    </source>
</reference>
<organism evidence="2 3">
    <name type="scientific">Halorubrum persicum</name>
    <dbReference type="NCBI Taxonomy" id="1383844"/>
    <lineage>
        <taxon>Archaea</taxon>
        <taxon>Methanobacteriati</taxon>
        <taxon>Methanobacteriota</taxon>
        <taxon>Stenosarchaea group</taxon>
        <taxon>Halobacteria</taxon>
        <taxon>Halobacteriales</taxon>
        <taxon>Haloferacaceae</taxon>
        <taxon>Halorubrum</taxon>
    </lineage>
</organism>
<keyword evidence="3" id="KW-1185">Reference proteome</keyword>
<protein>
    <submittedName>
        <fullName evidence="2">Uncharacterized protein</fullName>
    </submittedName>
</protein>
<dbReference type="NCBIfam" id="TIGR04207">
    <property type="entry name" value="halo_sig_pep"/>
    <property type="match status" value="1"/>
</dbReference>
<sequence length="1608" mass="165494">MYSMTGTRKKASAIFFAAIMVVSMVGVGFAGSAAAVAGASAGANVSGNVQEAPVSPASIDEGQQQTVTFAATFTGQTGNGDTDTVNLTFSDEFAGQLSENSETAEFAGDDSAISDTSSITTVDGPDQDGNLDTVQAQYDPTSDGNVEVQFVVGITAPNVASTTTYNPEFSYADSDDTNASTSLDLEVTNTDNTVADGPVENVDTSETFDTIQDAVNDAGSGDTIEVDAAEGPYNEQVVVDTPEITLQSVNGQANVTFNGDPVDNDPDATLRVNEDGVVVDGFQFNQEVGDAYSQSVSIAGDNVVVQNSLLTTTNAADETIGGLEVNAESENRNNVTLLDNTIESEGQGIYTDLRSGYNLDELTVENNDVTTAASQPEFKLYADSAGSEISNVNGVEEANAASAQIEAILEANPDIQSTQPYGVVVSPTDVTVGDSANVEADILGRDDANPRVQDVSFIVENTTPDQVASGSTSSNSFSTLVEFSDVGDYTVSLDEEPGTTAAGPNAYATPTATVSSQYTIEGFEVSPSSPSFGDNVQLSGQIVDGQGDGVEVGTINLVNVNASTTTGASASTTSSGNFSFTASVDDTATFGVGTDSDSVFAEFDVAADDASLTFDSDSTPQFDEESTFNVQLNDSADDPIAAADTEGYLNVTGPFAGDVSTGGDIVDTAPYNSTSNETAYVHVETNNTGGASFALTPVGDDVSVSLENMVDGEAIAGLEATNVGSNTGAVPDYVADSQSVTVGQLNGLNVEVSNADNLDVATNPNALQVAVTGSDGNVPGGMNSALANATVNVTAPGVDAGGFYDGSMSGSGDGTVAFNSDEFDFTGLTFEEAGTATVTVTAQNSSGAEFTSTEEFDIAGDILANVTPTDVNVQENSDVTVEVTNSEGTPVNNRVVALTNVTFGVNTSSGVQNFDRVVVDGSNGAVYADTDGSNDYTSNGAVDDAVVVNDGTYVAENISFESTGSVDVDVYRPGNVDLSSATQTIDTTPIEVSGVEAYEVQSDVDPTLAGGSDQLNLTVTEDGKEVNGSLLTDISNNVAVTQNGTDIVQTAASTADLDDDGTVDTIQVTIRAENADEQVDIELDDGNDRTGATTVDVVAPSVTAAVDDREGNLLTEGLNSTVDYTVEDPRDGSAFDSGTLTVEAVNATLRIDEDQDGTYETTLNDGDTREIDLDADGQATVFVGAQELADDADSPALLHNAQTASASTGAGDVALPVESPSLYLFANGERTDVPSTVEPESSVDYTFEVTDANDWNIPVDGVNFTASGAGLSQTTALDEGFVDVAGEVTSGTIDLTINDGVGDVSVGSIDALETADLNLTAGAETVEQNGTVEFRLERLDRDRQTIGQLNITDADDNVITSGVEIDGTQTVTFNASTYDAGNYTVEATKTASSQKSFNADTVNVTVEPSSFGITNTALEPDTVTSNTTNDHTLTFDALKVTDDGNTDTFTVDFGPATVDNANDVSVVDANGDTVSVTGSPNVDNGSAVTFSVSPDSSASDRDLTVEVNATVTAPNVSEETAADVTITLADSSGDETSATTTLTVQPEGSAPTDPTERALQITGKDDPANLTQDDVTIAITEFERGNQANGVDITQDDVTTIITLFERN</sequence>
<dbReference type="SUPFAM" id="SSF51126">
    <property type="entry name" value="Pectin lyase-like"/>
    <property type="match status" value="1"/>
</dbReference>
<dbReference type="InterPro" id="IPR011050">
    <property type="entry name" value="Pectin_lyase_fold/virulence"/>
</dbReference>
<proteinExistence type="predicted"/>
<accession>A0A2G1WNM6</accession>
<gene>
    <name evidence="2" type="ORF">DJ69_00715</name>
</gene>
<evidence type="ECO:0000313" key="3">
    <source>
        <dbReference type="Proteomes" id="UP000222824"/>
    </source>
</evidence>
<feature type="compositionally biased region" description="Low complexity" evidence="1">
    <location>
        <begin position="109"/>
        <end position="124"/>
    </location>
</feature>